<feature type="transmembrane region" description="Helical" evidence="1">
    <location>
        <begin position="90"/>
        <end position="111"/>
    </location>
</feature>
<feature type="transmembrane region" description="Helical" evidence="1">
    <location>
        <begin position="241"/>
        <end position="260"/>
    </location>
</feature>
<organism evidence="2 3">
    <name type="scientific">Demequina muriae</name>
    <dbReference type="NCBI Taxonomy" id="3051664"/>
    <lineage>
        <taxon>Bacteria</taxon>
        <taxon>Bacillati</taxon>
        <taxon>Actinomycetota</taxon>
        <taxon>Actinomycetes</taxon>
        <taxon>Micrococcales</taxon>
        <taxon>Demequinaceae</taxon>
        <taxon>Demequina</taxon>
    </lineage>
</organism>
<evidence type="ECO:0000313" key="2">
    <source>
        <dbReference type="EMBL" id="MDN4481742.1"/>
    </source>
</evidence>
<feature type="transmembrane region" description="Helical" evidence="1">
    <location>
        <begin position="131"/>
        <end position="147"/>
    </location>
</feature>
<keyword evidence="1" id="KW-1133">Transmembrane helix</keyword>
<evidence type="ECO:0008006" key="4">
    <source>
        <dbReference type="Google" id="ProtNLM"/>
    </source>
</evidence>
<name>A0ABT8GJY8_9MICO</name>
<accession>A0ABT8GJY8</accession>
<evidence type="ECO:0000313" key="3">
    <source>
        <dbReference type="Proteomes" id="UP001172708"/>
    </source>
</evidence>
<comment type="caution">
    <text evidence="2">The sequence shown here is derived from an EMBL/GenBank/DDBJ whole genome shotgun (WGS) entry which is preliminary data.</text>
</comment>
<dbReference type="RefSeq" id="WP_301143478.1">
    <property type="nucleotide sequence ID" value="NZ_JAUHQA010000001.1"/>
</dbReference>
<keyword evidence="3" id="KW-1185">Reference proteome</keyword>
<proteinExistence type="predicted"/>
<keyword evidence="1" id="KW-0812">Transmembrane</keyword>
<protein>
    <recommendedName>
        <fullName evidence="4">PAP2 superfamily protein</fullName>
    </recommendedName>
</protein>
<keyword evidence="1" id="KW-0472">Membrane</keyword>
<dbReference type="Proteomes" id="UP001172708">
    <property type="component" value="Unassembled WGS sequence"/>
</dbReference>
<reference evidence="2" key="1">
    <citation type="submission" date="2023-06" db="EMBL/GenBank/DDBJ databases">
        <title>Egi l300058.</title>
        <authorList>
            <person name="Gao L."/>
            <person name="Fang B.-Z."/>
            <person name="Li W.-J."/>
        </authorList>
    </citation>
    <scope>NUCLEOTIDE SEQUENCE</scope>
    <source>
        <strain evidence="2">EGI L300058</strain>
    </source>
</reference>
<feature type="transmembrane region" description="Helical" evidence="1">
    <location>
        <begin position="205"/>
        <end position="229"/>
    </location>
</feature>
<feature type="transmembrane region" description="Helical" evidence="1">
    <location>
        <begin position="12"/>
        <end position="30"/>
    </location>
</feature>
<feature type="transmembrane region" description="Helical" evidence="1">
    <location>
        <begin position="65"/>
        <end position="83"/>
    </location>
</feature>
<feature type="transmembrane region" description="Helical" evidence="1">
    <location>
        <begin position="154"/>
        <end position="172"/>
    </location>
</feature>
<sequence length="264" mass="27136">MDGTTRTSVRERLAVSAASAAVFIALYAWAVTTTAGQEFDGSTLALGADLREQWSEPTLARAADLAPWLIIIPTGLLLAVHAVRGRWRQALIAGALPVVVYVVATALHDAVLPRPYLGDFGYEINTLPSERLAVAVACCCVLVWLAPRFVPRGVLVPVLAVTAAAVGALEVAAFSSRFADVVACAPLVGILAAWWLPSGAPRSRAFVAFGASVAALSGAVGALLMVGWAGAGYHPGAMTPGLIGTGLCVAAGVSALSLALRRQV</sequence>
<gene>
    <name evidence="2" type="ORF">QQX02_12500</name>
</gene>
<feature type="transmembrane region" description="Helical" evidence="1">
    <location>
        <begin position="178"/>
        <end position="196"/>
    </location>
</feature>
<evidence type="ECO:0000256" key="1">
    <source>
        <dbReference type="SAM" id="Phobius"/>
    </source>
</evidence>
<dbReference type="EMBL" id="JAUHQA010000001">
    <property type="protein sequence ID" value="MDN4481742.1"/>
    <property type="molecule type" value="Genomic_DNA"/>
</dbReference>